<reference evidence="9" key="1">
    <citation type="submission" date="2022-10" db="EMBL/GenBank/DDBJ databases">
        <authorList>
            <person name="Chen Y."/>
            <person name="Dougan E. K."/>
            <person name="Chan C."/>
            <person name="Rhodes N."/>
            <person name="Thang M."/>
        </authorList>
    </citation>
    <scope>NUCLEOTIDE SEQUENCE</scope>
</reference>
<evidence type="ECO:0000256" key="4">
    <source>
        <dbReference type="ARBA" id="ARBA00022786"/>
    </source>
</evidence>
<name>A0A9P1C9E0_9DINO</name>
<keyword evidence="12" id="KW-1185">Reference proteome</keyword>
<dbReference type="SUPFAM" id="SSF57850">
    <property type="entry name" value="RING/U-box"/>
    <property type="match status" value="2"/>
</dbReference>
<evidence type="ECO:0000313" key="10">
    <source>
        <dbReference type="EMBL" id="CAL1140685.1"/>
    </source>
</evidence>
<accession>A0A9P1C9E0</accession>
<keyword evidence="2 6" id="KW-0479">Metal-binding</keyword>
<evidence type="ECO:0000256" key="6">
    <source>
        <dbReference type="PROSITE-ProRule" id="PRU00723"/>
    </source>
</evidence>
<dbReference type="InterPro" id="IPR036855">
    <property type="entry name" value="Znf_CCCH_sf"/>
</dbReference>
<evidence type="ECO:0000256" key="2">
    <source>
        <dbReference type="ARBA" id="ARBA00022723"/>
    </source>
</evidence>
<reference evidence="10" key="2">
    <citation type="submission" date="2024-04" db="EMBL/GenBank/DDBJ databases">
        <authorList>
            <person name="Chen Y."/>
            <person name="Shah S."/>
            <person name="Dougan E. K."/>
            <person name="Thang M."/>
            <person name="Chan C."/>
        </authorList>
    </citation>
    <scope>NUCLEOTIDE SEQUENCE [LARGE SCALE GENOMIC DNA]</scope>
</reference>
<dbReference type="OrthoDB" id="20534at2759"/>
<dbReference type="PANTHER" id="PTHR22770">
    <property type="entry name" value="UBIQUITIN CONJUGATING ENZYME 7 INTERACTING PROTEIN-RELATED"/>
    <property type="match status" value="1"/>
</dbReference>
<protein>
    <submittedName>
        <fullName evidence="11">RING-type domain-containing protein</fullName>
    </submittedName>
</protein>
<sequence length="529" mass="60932">MADDWQTVAAKPRRQPETRASASQGVGIDVDKFISTFKTRACTDEKHHDWFQCPFFHGKVDKRRDPFEVAYLPDDAGLTGTEKAYHPVNFRTKYCETFSRARKCKYGAYCAFAHAENEVRQPTRYEEVMKQKLYPSKPLPQVREFLPDLAQSVVQPPEVLRPGCPDPAEQRVAAVAVFLPLRSKLENQLRPLHKKYGEIGTKPYPQKVMGLLFDLLEKDGPERFTERKDFELVEIHLDLEKRQVEVCALALPEVTRPMQVFHRIDRWIRDNEYDTTMNCGSCMDDFNKREGVTCVDGHFFCAECMERMLNAQLQSIGSQKGNVLCAICRKEVEADSMRKICGKETWKKFQDAIIDARVEARVQKMQKAFDERLQKKVDELMESYGNEEHSIKLQADKYAQEARNSALNLHCPHCKQVYSEFDGCMALECAHCKGHFCGYCHKALASSRGAHDHVRECDANLTTNGSYYATPEQIREGQRRFRVKQLKKFFEEKQMKQRIRNATIIELGRDLDDLGVEPAALFNFGNLQG</sequence>
<gene>
    <name evidence="9" type="ORF">C1SCF055_LOCUS14593</name>
</gene>
<dbReference type="Gene3D" id="3.30.40.10">
    <property type="entry name" value="Zinc/RING finger domain, C3HC4 (zinc finger)"/>
    <property type="match status" value="1"/>
</dbReference>
<feature type="zinc finger region" description="C3H1-type" evidence="6">
    <location>
        <begin position="89"/>
        <end position="117"/>
    </location>
</feature>
<evidence type="ECO:0000259" key="8">
    <source>
        <dbReference type="PROSITE" id="PS50103"/>
    </source>
</evidence>
<evidence type="ECO:0000313" key="11">
    <source>
        <dbReference type="EMBL" id="CAL4774622.1"/>
    </source>
</evidence>
<keyword evidence="4" id="KW-0833">Ubl conjugation pathway</keyword>
<dbReference type="Pfam" id="PF25512">
    <property type="entry name" value="zf-CCCH_AtC3H23"/>
    <property type="match status" value="1"/>
</dbReference>
<organism evidence="9">
    <name type="scientific">Cladocopium goreaui</name>
    <dbReference type="NCBI Taxonomy" id="2562237"/>
    <lineage>
        <taxon>Eukaryota</taxon>
        <taxon>Sar</taxon>
        <taxon>Alveolata</taxon>
        <taxon>Dinophyceae</taxon>
        <taxon>Suessiales</taxon>
        <taxon>Symbiodiniaceae</taxon>
        <taxon>Cladocopium</taxon>
    </lineage>
</organism>
<feature type="domain" description="C3H1-type" evidence="8">
    <location>
        <begin position="89"/>
        <end position="117"/>
    </location>
</feature>
<dbReference type="EMBL" id="CAMXCT020001154">
    <property type="protein sequence ID" value="CAL1140685.1"/>
    <property type="molecule type" value="Genomic_DNA"/>
</dbReference>
<dbReference type="InterPro" id="IPR013083">
    <property type="entry name" value="Znf_RING/FYVE/PHD"/>
</dbReference>
<dbReference type="EMBL" id="CAMXCT030001154">
    <property type="protein sequence ID" value="CAL4774622.1"/>
    <property type="molecule type" value="Genomic_DNA"/>
</dbReference>
<keyword evidence="5 6" id="KW-0862">Zinc</keyword>
<dbReference type="AlphaFoldDB" id="A0A9P1C9E0"/>
<evidence type="ECO:0000313" key="9">
    <source>
        <dbReference type="EMBL" id="CAI3987310.1"/>
    </source>
</evidence>
<evidence type="ECO:0000256" key="5">
    <source>
        <dbReference type="ARBA" id="ARBA00022833"/>
    </source>
</evidence>
<feature type="region of interest" description="Disordered" evidence="7">
    <location>
        <begin position="1"/>
        <end position="23"/>
    </location>
</feature>
<dbReference type="PANTHER" id="PTHR22770:SF47">
    <property type="entry name" value="E3 UBIQUITIN-PROTEIN LIGASE RNF216"/>
    <property type="match status" value="1"/>
</dbReference>
<proteinExistence type="predicted"/>
<evidence type="ECO:0000256" key="7">
    <source>
        <dbReference type="SAM" id="MobiDB-lite"/>
    </source>
</evidence>
<dbReference type="SUPFAM" id="SSF90229">
    <property type="entry name" value="CCCH zinc finger"/>
    <property type="match status" value="1"/>
</dbReference>
<dbReference type="PROSITE" id="PS50103">
    <property type="entry name" value="ZF_C3H1"/>
    <property type="match status" value="1"/>
</dbReference>
<evidence type="ECO:0000313" key="12">
    <source>
        <dbReference type="Proteomes" id="UP001152797"/>
    </source>
</evidence>
<dbReference type="EMBL" id="CAMXCT010001154">
    <property type="protein sequence ID" value="CAI3987310.1"/>
    <property type="molecule type" value="Genomic_DNA"/>
</dbReference>
<dbReference type="Gene3D" id="4.10.1000.10">
    <property type="entry name" value="Zinc finger, CCCH-type"/>
    <property type="match status" value="1"/>
</dbReference>
<dbReference type="Proteomes" id="UP001152797">
    <property type="component" value="Unassembled WGS sequence"/>
</dbReference>
<evidence type="ECO:0000256" key="3">
    <source>
        <dbReference type="ARBA" id="ARBA00022771"/>
    </source>
</evidence>
<dbReference type="InterPro" id="IPR057444">
    <property type="entry name" value="Znf-CCCH_AtC3H23-like"/>
</dbReference>
<dbReference type="Pfam" id="PF00642">
    <property type="entry name" value="zf-CCCH"/>
    <property type="match status" value="1"/>
</dbReference>
<dbReference type="InterPro" id="IPR000571">
    <property type="entry name" value="Znf_CCCH"/>
</dbReference>
<comment type="caution">
    <text evidence="9">The sequence shown here is derived from an EMBL/GenBank/DDBJ whole genome shotgun (WGS) entry which is preliminary data.</text>
</comment>
<dbReference type="GO" id="GO:0008270">
    <property type="term" value="F:zinc ion binding"/>
    <property type="evidence" value="ECO:0007669"/>
    <property type="project" value="UniProtKB-KW"/>
</dbReference>
<keyword evidence="3 6" id="KW-0863">Zinc-finger</keyword>
<comment type="pathway">
    <text evidence="1">Protein modification; protein ubiquitination.</text>
</comment>
<dbReference type="InterPro" id="IPR051628">
    <property type="entry name" value="LUBAC_E3_Ligases"/>
</dbReference>
<evidence type="ECO:0000256" key="1">
    <source>
        <dbReference type="ARBA" id="ARBA00004906"/>
    </source>
</evidence>